<dbReference type="OrthoDB" id="642895at2759"/>
<keyword evidence="1" id="KW-0175">Coiled coil</keyword>
<keyword evidence="4" id="KW-1185">Reference proteome</keyword>
<name>A0A2R5G1T1_9STRA</name>
<gene>
    <name evidence="3" type="ORF">FCC1311_011932</name>
</gene>
<feature type="coiled-coil region" evidence="1">
    <location>
        <begin position="399"/>
        <end position="426"/>
    </location>
</feature>
<proteinExistence type="predicted"/>
<dbReference type="PANTHER" id="PTHR19321:SF41">
    <property type="entry name" value="FASCETTO-RELATED"/>
    <property type="match status" value="1"/>
</dbReference>
<dbReference type="Proteomes" id="UP000241890">
    <property type="component" value="Unassembled WGS sequence"/>
</dbReference>
<feature type="region of interest" description="Disordered" evidence="2">
    <location>
        <begin position="492"/>
        <end position="549"/>
    </location>
</feature>
<dbReference type="AlphaFoldDB" id="A0A2R5G1T1"/>
<evidence type="ECO:0000313" key="4">
    <source>
        <dbReference type="Proteomes" id="UP000241890"/>
    </source>
</evidence>
<comment type="caution">
    <text evidence="3">The sequence shown here is derived from an EMBL/GenBank/DDBJ whole genome shotgun (WGS) entry which is preliminary data.</text>
</comment>
<dbReference type="Pfam" id="PF03999">
    <property type="entry name" value="MAP65_ASE1"/>
    <property type="match status" value="1"/>
</dbReference>
<feature type="compositionally biased region" description="Pro residues" evidence="2">
    <location>
        <begin position="15"/>
        <end position="24"/>
    </location>
</feature>
<feature type="region of interest" description="Disordered" evidence="2">
    <location>
        <begin position="427"/>
        <end position="446"/>
    </location>
</feature>
<dbReference type="PANTHER" id="PTHR19321">
    <property type="entry name" value="PROTEIN REGULATOR OF CYTOKINESIS 1 PRC1-RELATED"/>
    <property type="match status" value="1"/>
</dbReference>
<dbReference type="InterPro" id="IPR007145">
    <property type="entry name" value="MAP65_Ase1_PRC1"/>
</dbReference>
<evidence type="ECO:0000256" key="2">
    <source>
        <dbReference type="SAM" id="MobiDB-lite"/>
    </source>
</evidence>
<dbReference type="Gene3D" id="1.20.58.1520">
    <property type="match status" value="1"/>
</dbReference>
<feature type="region of interest" description="Disordered" evidence="2">
    <location>
        <begin position="1"/>
        <end position="34"/>
    </location>
</feature>
<accession>A0A2R5G1T1</accession>
<reference evidence="3 4" key="1">
    <citation type="submission" date="2017-12" db="EMBL/GenBank/DDBJ databases">
        <title>Sequencing, de novo assembly and annotation of complete genome of a new Thraustochytrid species, strain FCC1311.</title>
        <authorList>
            <person name="Sedici K."/>
            <person name="Godart F."/>
            <person name="Aiese Cigliano R."/>
            <person name="Sanseverino W."/>
            <person name="Barakat M."/>
            <person name="Ortet P."/>
            <person name="Marechal E."/>
            <person name="Cagnac O."/>
            <person name="Amato A."/>
        </authorList>
    </citation>
    <scope>NUCLEOTIDE SEQUENCE [LARGE SCALE GENOMIC DNA]</scope>
</reference>
<organism evidence="3 4">
    <name type="scientific">Hondaea fermentalgiana</name>
    <dbReference type="NCBI Taxonomy" id="2315210"/>
    <lineage>
        <taxon>Eukaryota</taxon>
        <taxon>Sar</taxon>
        <taxon>Stramenopiles</taxon>
        <taxon>Bigyra</taxon>
        <taxon>Labyrinthulomycetes</taxon>
        <taxon>Thraustochytrida</taxon>
        <taxon>Thraustochytriidae</taxon>
        <taxon>Hondaea</taxon>
    </lineage>
</organism>
<evidence type="ECO:0000313" key="3">
    <source>
        <dbReference type="EMBL" id="GBG24976.1"/>
    </source>
</evidence>
<dbReference type="EMBL" id="BEYU01000009">
    <property type="protein sequence ID" value="GBG24976.1"/>
    <property type="molecule type" value="Genomic_DNA"/>
</dbReference>
<feature type="compositionally biased region" description="Low complexity" evidence="2">
    <location>
        <begin position="25"/>
        <end position="34"/>
    </location>
</feature>
<protein>
    <submittedName>
        <fullName evidence="3">65-kDa microtubule-associated protein 1</fullName>
    </submittedName>
</protein>
<evidence type="ECO:0000256" key="1">
    <source>
        <dbReference type="SAM" id="Coils"/>
    </source>
</evidence>
<dbReference type="GO" id="GO:0005737">
    <property type="term" value="C:cytoplasm"/>
    <property type="evidence" value="ECO:0007669"/>
    <property type="project" value="TreeGrafter"/>
</dbReference>
<dbReference type="GO" id="GO:0000226">
    <property type="term" value="P:microtubule cytoskeleton organization"/>
    <property type="evidence" value="ECO:0007669"/>
    <property type="project" value="InterPro"/>
</dbReference>
<dbReference type="InParanoid" id="A0A2R5G1T1"/>
<dbReference type="GO" id="GO:0005819">
    <property type="term" value="C:spindle"/>
    <property type="evidence" value="ECO:0007669"/>
    <property type="project" value="TreeGrafter"/>
</dbReference>
<sequence>MEQPSLCGTAEDHLPAPPRQPATPPVAAMASMSMSGSLNEEGVRTGISIVELQKLQKLSKETTEKLHRVWDEMGLSPEERSLQLNSLLEAVETVFTQKVGDEVALRDEYISAAASLEKEIDAISEQLGMPRKHFPHGDSGNLMVKLTWLRSHLADFQAIKEERMTKLEDMCTRLQEIRIQMGEIEDNQLMDLDAFLTQEAMQDYESKLIEATHHKTRRIAAIQETIRDITALFEELEYDIQDDIDKAIMEGGEGLGIDMDAVAILSQRARELTDEKISRTERLKQLGSQIQPLWERLDVDTDTRQKFFMDNRGLGVGVIRQCELELERLIHLKQEMMGDLIRNAQAKIQELWDEMKFDDEQREAFTHAHMMAPICEDTLIAHEEEIAVLNIQAELYRPILKAVERYEQLCEERDDYEAKIQDSSRLLSRKGGSALREEEAQRRRVTQGLPRTIEKIKNTIAEYEEEHGPFVLNGRRFVETMDEMEIEHARQLAEAKERKKKSKDTKEDFFPGSASRIPGRTPSKKSAAGTPGGPGSSQRTRPPLGSRNY</sequence>
<dbReference type="GO" id="GO:0008017">
    <property type="term" value="F:microtubule binding"/>
    <property type="evidence" value="ECO:0007669"/>
    <property type="project" value="InterPro"/>
</dbReference>